<reference evidence="1 2" key="1">
    <citation type="journal article" date="2018" name="Sci. Data">
        <title>The draft genome sequence of cork oak.</title>
        <authorList>
            <person name="Ramos A.M."/>
            <person name="Usie A."/>
            <person name="Barbosa P."/>
            <person name="Barros P.M."/>
            <person name="Capote T."/>
            <person name="Chaves I."/>
            <person name="Simoes F."/>
            <person name="Abreu I."/>
            <person name="Carrasquinho I."/>
            <person name="Faro C."/>
            <person name="Guimaraes J.B."/>
            <person name="Mendonca D."/>
            <person name="Nobrega F."/>
            <person name="Rodrigues L."/>
            <person name="Saibo N.J.M."/>
            <person name="Varela M.C."/>
            <person name="Egas C."/>
            <person name="Matos J."/>
            <person name="Miguel C.M."/>
            <person name="Oliveira M.M."/>
            <person name="Ricardo C.P."/>
            <person name="Goncalves S."/>
        </authorList>
    </citation>
    <scope>NUCLEOTIDE SEQUENCE [LARGE SCALE GENOMIC DNA]</scope>
    <source>
        <strain evidence="2">cv. HL8</strain>
    </source>
</reference>
<dbReference type="EMBL" id="PKMF04000323">
    <property type="protein sequence ID" value="KAK7837705.1"/>
    <property type="molecule type" value="Genomic_DNA"/>
</dbReference>
<comment type="caution">
    <text evidence="1">The sequence shown here is derived from an EMBL/GenBank/DDBJ whole genome shotgun (WGS) entry which is preliminary data.</text>
</comment>
<gene>
    <name evidence="1" type="ORF">CFP56_020856</name>
</gene>
<sequence>MKGRGDERSRESARVPKAVHCAIQSKGKESKVLLNYTPSVPLPNSDHQIAGTDIDDGLVIKRYF</sequence>
<protein>
    <submittedName>
        <fullName evidence="1">Uncharacterized protein</fullName>
    </submittedName>
</protein>
<keyword evidence="2" id="KW-1185">Reference proteome</keyword>
<dbReference type="Proteomes" id="UP000237347">
    <property type="component" value="Unassembled WGS sequence"/>
</dbReference>
<dbReference type="AlphaFoldDB" id="A0AAW0KG51"/>
<organism evidence="1 2">
    <name type="scientific">Quercus suber</name>
    <name type="common">Cork oak</name>
    <dbReference type="NCBI Taxonomy" id="58331"/>
    <lineage>
        <taxon>Eukaryota</taxon>
        <taxon>Viridiplantae</taxon>
        <taxon>Streptophyta</taxon>
        <taxon>Embryophyta</taxon>
        <taxon>Tracheophyta</taxon>
        <taxon>Spermatophyta</taxon>
        <taxon>Magnoliopsida</taxon>
        <taxon>eudicotyledons</taxon>
        <taxon>Gunneridae</taxon>
        <taxon>Pentapetalae</taxon>
        <taxon>rosids</taxon>
        <taxon>fabids</taxon>
        <taxon>Fagales</taxon>
        <taxon>Fagaceae</taxon>
        <taxon>Quercus</taxon>
    </lineage>
</organism>
<proteinExistence type="predicted"/>
<name>A0AAW0KG51_QUESU</name>
<accession>A0AAW0KG51</accession>
<evidence type="ECO:0000313" key="1">
    <source>
        <dbReference type="EMBL" id="KAK7837705.1"/>
    </source>
</evidence>
<evidence type="ECO:0000313" key="2">
    <source>
        <dbReference type="Proteomes" id="UP000237347"/>
    </source>
</evidence>